<feature type="compositionally biased region" description="Polar residues" evidence="4">
    <location>
        <begin position="22"/>
        <end position="37"/>
    </location>
</feature>
<feature type="region of interest" description="Disordered" evidence="4">
    <location>
        <begin position="1"/>
        <end position="40"/>
    </location>
</feature>
<protein>
    <submittedName>
        <fullName evidence="5">U3 small nucleolar RNA-associated-like protein</fullName>
    </submittedName>
</protein>
<dbReference type="HOGENOM" id="CLU_003783_1_1_1"/>
<evidence type="ECO:0000313" key="6">
    <source>
        <dbReference type="EnsemblPlants" id="KEH23653"/>
    </source>
</evidence>
<reference evidence="6" key="3">
    <citation type="submission" date="2015-04" db="UniProtKB">
        <authorList>
            <consortium name="EnsemblPlants"/>
        </authorList>
    </citation>
    <scope>IDENTIFICATION</scope>
    <source>
        <strain evidence="6">cv. Jemalong A17</strain>
    </source>
</reference>
<evidence type="ECO:0000313" key="7">
    <source>
        <dbReference type="Proteomes" id="UP000002051"/>
    </source>
</evidence>
<dbReference type="AlphaFoldDB" id="A0A072U3C9"/>
<name>A0A072U3C9_MEDTR</name>
<dbReference type="OrthoDB" id="277439at2759"/>
<dbReference type="Pfam" id="PF04615">
    <property type="entry name" value="Utp14"/>
    <property type="match status" value="1"/>
</dbReference>
<dbReference type="EMBL" id="CM001223">
    <property type="protein sequence ID" value="KEH23653.1"/>
    <property type="molecule type" value="Genomic_DNA"/>
</dbReference>
<dbReference type="GO" id="GO:0005730">
    <property type="term" value="C:nucleolus"/>
    <property type="evidence" value="ECO:0000318"/>
    <property type="project" value="GO_Central"/>
</dbReference>
<dbReference type="PANTHER" id="PTHR14150">
    <property type="entry name" value="U3 SMALL NUCLEOLAR RNA-ASSOCIATED PROTEIN 14"/>
    <property type="match status" value="1"/>
</dbReference>
<dbReference type="GO" id="GO:0006364">
    <property type="term" value="P:rRNA processing"/>
    <property type="evidence" value="ECO:0007669"/>
    <property type="project" value="InterPro"/>
</dbReference>
<evidence type="ECO:0000256" key="4">
    <source>
        <dbReference type="SAM" id="MobiDB-lite"/>
    </source>
</evidence>
<comment type="subcellular location">
    <subcellularLocation>
        <location evidence="1">Nucleus</location>
        <location evidence="1">Nucleolus</location>
    </subcellularLocation>
</comment>
<evidence type="ECO:0000256" key="1">
    <source>
        <dbReference type="ARBA" id="ARBA00004604"/>
    </source>
</evidence>
<evidence type="ECO:0000256" key="3">
    <source>
        <dbReference type="ARBA" id="ARBA00023242"/>
    </source>
</evidence>
<gene>
    <name evidence="6" type="primary">25499036</name>
    <name evidence="5" type="ordered locus">MTR_7g091790</name>
</gene>
<keyword evidence="7" id="KW-1185">Reference proteome</keyword>
<organism evidence="5 7">
    <name type="scientific">Medicago truncatula</name>
    <name type="common">Barrel medic</name>
    <name type="synonym">Medicago tribuloides</name>
    <dbReference type="NCBI Taxonomy" id="3880"/>
    <lineage>
        <taxon>Eukaryota</taxon>
        <taxon>Viridiplantae</taxon>
        <taxon>Streptophyta</taxon>
        <taxon>Embryophyta</taxon>
        <taxon>Tracheophyta</taxon>
        <taxon>Spermatophyta</taxon>
        <taxon>Magnoliopsida</taxon>
        <taxon>eudicotyledons</taxon>
        <taxon>Gunneridae</taxon>
        <taxon>Pentapetalae</taxon>
        <taxon>rosids</taxon>
        <taxon>fabids</taxon>
        <taxon>Fabales</taxon>
        <taxon>Fabaceae</taxon>
        <taxon>Papilionoideae</taxon>
        <taxon>50 kb inversion clade</taxon>
        <taxon>NPAAA clade</taxon>
        <taxon>Hologalegina</taxon>
        <taxon>IRL clade</taxon>
        <taxon>Trifolieae</taxon>
        <taxon>Medicago</taxon>
    </lineage>
</organism>
<proteinExistence type="predicted"/>
<feature type="region of interest" description="Disordered" evidence="4">
    <location>
        <begin position="387"/>
        <end position="415"/>
    </location>
</feature>
<dbReference type="STRING" id="3880.A0A072U3C9"/>
<reference evidence="5 7" key="1">
    <citation type="journal article" date="2011" name="Nature">
        <title>The Medicago genome provides insight into the evolution of rhizobial symbioses.</title>
        <authorList>
            <person name="Young N.D."/>
            <person name="Debelle F."/>
            <person name="Oldroyd G.E."/>
            <person name="Geurts R."/>
            <person name="Cannon S.B."/>
            <person name="Udvardi M.K."/>
            <person name="Benedito V.A."/>
            <person name="Mayer K.F."/>
            <person name="Gouzy J."/>
            <person name="Schoof H."/>
            <person name="Van de Peer Y."/>
            <person name="Proost S."/>
            <person name="Cook D.R."/>
            <person name="Meyers B.C."/>
            <person name="Spannagl M."/>
            <person name="Cheung F."/>
            <person name="De Mita S."/>
            <person name="Krishnakumar V."/>
            <person name="Gundlach H."/>
            <person name="Zhou S."/>
            <person name="Mudge J."/>
            <person name="Bharti A.K."/>
            <person name="Murray J.D."/>
            <person name="Naoumkina M.A."/>
            <person name="Rosen B."/>
            <person name="Silverstein K.A."/>
            <person name="Tang H."/>
            <person name="Rombauts S."/>
            <person name="Zhao P.X."/>
            <person name="Zhou P."/>
            <person name="Barbe V."/>
            <person name="Bardou P."/>
            <person name="Bechner M."/>
            <person name="Bellec A."/>
            <person name="Berger A."/>
            <person name="Berges H."/>
            <person name="Bidwell S."/>
            <person name="Bisseling T."/>
            <person name="Choisne N."/>
            <person name="Couloux A."/>
            <person name="Denny R."/>
            <person name="Deshpande S."/>
            <person name="Dai X."/>
            <person name="Doyle J.J."/>
            <person name="Dudez A.M."/>
            <person name="Farmer A.D."/>
            <person name="Fouteau S."/>
            <person name="Franken C."/>
            <person name="Gibelin C."/>
            <person name="Gish J."/>
            <person name="Goldstein S."/>
            <person name="Gonzalez A.J."/>
            <person name="Green P.J."/>
            <person name="Hallab A."/>
            <person name="Hartog M."/>
            <person name="Hua A."/>
            <person name="Humphray S.J."/>
            <person name="Jeong D.H."/>
            <person name="Jing Y."/>
            <person name="Jocker A."/>
            <person name="Kenton S.M."/>
            <person name="Kim D.J."/>
            <person name="Klee K."/>
            <person name="Lai H."/>
            <person name="Lang C."/>
            <person name="Lin S."/>
            <person name="Macmil S.L."/>
            <person name="Magdelenat G."/>
            <person name="Matthews L."/>
            <person name="McCorrison J."/>
            <person name="Monaghan E.L."/>
            <person name="Mun J.H."/>
            <person name="Najar F.Z."/>
            <person name="Nicholson C."/>
            <person name="Noirot C."/>
            <person name="O'Bleness M."/>
            <person name="Paule C.R."/>
            <person name="Poulain J."/>
            <person name="Prion F."/>
            <person name="Qin B."/>
            <person name="Qu C."/>
            <person name="Retzel E.F."/>
            <person name="Riddle C."/>
            <person name="Sallet E."/>
            <person name="Samain S."/>
            <person name="Samson N."/>
            <person name="Sanders I."/>
            <person name="Saurat O."/>
            <person name="Scarpelli C."/>
            <person name="Schiex T."/>
            <person name="Segurens B."/>
            <person name="Severin A.J."/>
            <person name="Sherrier D.J."/>
            <person name="Shi R."/>
            <person name="Sims S."/>
            <person name="Singer S.R."/>
            <person name="Sinharoy S."/>
            <person name="Sterck L."/>
            <person name="Viollet A."/>
            <person name="Wang B.B."/>
            <person name="Wang K."/>
            <person name="Wang M."/>
            <person name="Wang X."/>
            <person name="Warfsmann J."/>
            <person name="Weissenbach J."/>
            <person name="White D.D."/>
            <person name="White J.D."/>
            <person name="Wiley G.B."/>
            <person name="Wincker P."/>
            <person name="Xing Y."/>
            <person name="Yang L."/>
            <person name="Yao Z."/>
            <person name="Ying F."/>
            <person name="Zhai J."/>
            <person name="Zhou L."/>
            <person name="Zuber A."/>
            <person name="Denarie J."/>
            <person name="Dixon R.A."/>
            <person name="May G.D."/>
            <person name="Schwartz D.C."/>
            <person name="Rogers J."/>
            <person name="Quetier F."/>
            <person name="Town C.D."/>
            <person name="Roe B.A."/>
        </authorList>
    </citation>
    <scope>NUCLEOTIDE SEQUENCE [LARGE SCALE GENOMIC DNA]</scope>
    <source>
        <strain evidence="5">A17</strain>
        <strain evidence="6 7">cv. Jemalong A17</strain>
    </source>
</reference>
<accession>A0A072U3C9</accession>
<keyword evidence="2" id="KW-0597">Phosphoprotein</keyword>
<evidence type="ECO:0000256" key="2">
    <source>
        <dbReference type="ARBA" id="ARBA00022553"/>
    </source>
</evidence>
<dbReference type="PANTHER" id="PTHR14150:SF12">
    <property type="entry name" value="U3 SMALL NUCLEOLAR RNA-ASSOCIATED PROTEIN 14 HOMOLOG A"/>
    <property type="match status" value="1"/>
</dbReference>
<reference evidence="5 7" key="2">
    <citation type="journal article" date="2014" name="BMC Genomics">
        <title>An improved genome release (version Mt4.0) for the model legume Medicago truncatula.</title>
        <authorList>
            <person name="Tang H."/>
            <person name="Krishnakumar V."/>
            <person name="Bidwell S."/>
            <person name="Rosen B."/>
            <person name="Chan A."/>
            <person name="Zhou S."/>
            <person name="Gentzbittel L."/>
            <person name="Childs K.L."/>
            <person name="Yandell M."/>
            <person name="Gundlach H."/>
            <person name="Mayer K.F."/>
            <person name="Schwartz D.C."/>
            <person name="Town C.D."/>
        </authorList>
    </citation>
    <scope>GENOME REANNOTATION</scope>
    <source>
        <strain evidence="5">A17</strain>
        <strain evidence="6 7">cv. Jemalong A17</strain>
    </source>
</reference>
<feature type="region of interest" description="Disordered" evidence="4">
    <location>
        <begin position="501"/>
        <end position="529"/>
    </location>
</feature>
<dbReference type="InterPro" id="IPR006709">
    <property type="entry name" value="SSU_processome_Utp14"/>
</dbReference>
<evidence type="ECO:0000313" key="5">
    <source>
        <dbReference type="EMBL" id="KEH23653.1"/>
    </source>
</evidence>
<keyword evidence="3" id="KW-0539">Nucleus</keyword>
<sequence>MTEKKRKQMNDTNLRSKKSKTNPRSPSSLNKQIQTNVHFDEATTDVVYEYEEQDAEEESMKNKRYDPVSVKDRIPSHFKDENVQSDNEFENDDDCYIGTKRDANAEGRHVRMIEGITGMPTETFQGNAENKKLMMSDAFDPSCEVVVCGDGLITIEDLLNPNFVDHNKLKIRVQSIEKNGRTMHTPLPEADQAKVERKVAYVISKKYVTKYQPFIQTNRDATTISFYEKVDIGFSTIGAIASEFRPRSKFEREVAALVLEAHRDDGSRLNKVSKEDRKERQNRAKLRSLLFCNEKKAKRIKKIKSGTFHRHLKKDRLKSESSRIEMDSKVAKKYDMKKYFKRAEERMTLRHTHHNRWAKNVKQHGLNHKYEETRAAMDENCRKHKDLTRKMHSMKGSSSSNDSEDDDENSAGSDLDSKILGKLMKVLGEKDEITESRLSSLGFMRRGLKKSREAVVEECEDLLKNLEDFGSSEDRKAASTSGRRVFGKAKAHVRLNIKHTEGNDADTDSEGKMVGGIPTSTSKPSYELPSQEELIRQTFAGDDVEAEFQKDKQKILDEENPEPEKPILLGWGQWTDTQQKKGLPYGQLKQNKDALRKRDETLKKRNDAQLKNVIISEKSSKKTEKLYTKVLPYPHTSKEAFEQNMRMPMGPECNPTTATGLLNQPEVVKRPGVIIKPIRV</sequence>
<dbReference type="GO" id="GO:0032040">
    <property type="term" value="C:small-subunit processome"/>
    <property type="evidence" value="ECO:0000318"/>
    <property type="project" value="GO_Central"/>
</dbReference>
<dbReference type="KEGG" id="mtr:25499036"/>
<dbReference type="Proteomes" id="UP000002051">
    <property type="component" value="Unassembled WGS sequence"/>
</dbReference>
<dbReference type="EnsemblPlants" id="KEH23653">
    <property type="protein sequence ID" value="KEH23653"/>
    <property type="gene ID" value="MTR_7g091790"/>
</dbReference>